<evidence type="ECO:0000313" key="3">
    <source>
        <dbReference type="Proteomes" id="UP000243515"/>
    </source>
</evidence>
<feature type="region of interest" description="Disordered" evidence="1">
    <location>
        <begin position="77"/>
        <end position="131"/>
    </location>
</feature>
<evidence type="ECO:0000313" key="2">
    <source>
        <dbReference type="EMBL" id="OXV05538.1"/>
    </source>
</evidence>
<accession>A0A232LNF8</accession>
<organism evidence="2 3">
    <name type="scientific">Elaphomyces granulatus</name>
    <dbReference type="NCBI Taxonomy" id="519963"/>
    <lineage>
        <taxon>Eukaryota</taxon>
        <taxon>Fungi</taxon>
        <taxon>Dikarya</taxon>
        <taxon>Ascomycota</taxon>
        <taxon>Pezizomycotina</taxon>
        <taxon>Eurotiomycetes</taxon>
        <taxon>Eurotiomycetidae</taxon>
        <taxon>Eurotiales</taxon>
        <taxon>Elaphomycetaceae</taxon>
        <taxon>Elaphomyces</taxon>
    </lineage>
</organism>
<dbReference type="AlphaFoldDB" id="A0A232LNF8"/>
<gene>
    <name evidence="2" type="ORF">Egran_06692</name>
</gene>
<dbReference type="Proteomes" id="UP000243515">
    <property type="component" value="Unassembled WGS sequence"/>
</dbReference>
<sequence length="131" mass="13559">MSLLSRIAPGPARISARSITPTLAVASPRLFSTTVKNQKGPIEATKETLKKADRVVANVAIKGIDTGEKATKKVKETLGIDPSEAEGKASQKAGEAKGKTARVTGEAKGKAEEMKGEAKGKAEEVSSKLGS</sequence>
<dbReference type="OrthoDB" id="4023585at2759"/>
<keyword evidence="3" id="KW-1185">Reference proteome</keyword>
<feature type="compositionally biased region" description="Basic and acidic residues" evidence="1">
    <location>
        <begin position="105"/>
        <end position="131"/>
    </location>
</feature>
<protein>
    <submittedName>
        <fullName evidence="2">Uncharacterized protein</fullName>
    </submittedName>
</protein>
<comment type="caution">
    <text evidence="2">The sequence shown here is derived from an EMBL/GenBank/DDBJ whole genome shotgun (WGS) entry which is preliminary data.</text>
</comment>
<feature type="compositionally biased region" description="Basic and acidic residues" evidence="1">
    <location>
        <begin position="85"/>
        <end position="98"/>
    </location>
</feature>
<dbReference type="EMBL" id="NPHW01006801">
    <property type="protein sequence ID" value="OXV05538.1"/>
    <property type="molecule type" value="Genomic_DNA"/>
</dbReference>
<name>A0A232LNF8_9EURO</name>
<proteinExistence type="predicted"/>
<evidence type="ECO:0000256" key="1">
    <source>
        <dbReference type="SAM" id="MobiDB-lite"/>
    </source>
</evidence>
<reference evidence="2 3" key="1">
    <citation type="journal article" date="2015" name="Environ. Microbiol.">
        <title>Metagenome sequence of Elaphomyces granulatus from sporocarp tissue reveals Ascomycota ectomycorrhizal fingerprints of genome expansion and a Proteobacteria-rich microbiome.</title>
        <authorList>
            <person name="Quandt C.A."/>
            <person name="Kohler A."/>
            <person name="Hesse C.N."/>
            <person name="Sharpton T.J."/>
            <person name="Martin F."/>
            <person name="Spatafora J.W."/>
        </authorList>
    </citation>
    <scope>NUCLEOTIDE SEQUENCE [LARGE SCALE GENOMIC DNA]</scope>
    <source>
        <strain evidence="2 3">OSC145934</strain>
    </source>
</reference>